<proteinExistence type="predicted"/>
<comment type="caution">
    <text evidence="2">The sequence shown here is derived from an EMBL/GenBank/DDBJ whole genome shotgun (WGS) entry which is preliminary data.</text>
</comment>
<dbReference type="PANTHER" id="PTHR34322">
    <property type="entry name" value="TRANSPOSASE, Y1_TNP DOMAIN-CONTAINING"/>
    <property type="match status" value="1"/>
</dbReference>
<gene>
    <name evidence="2" type="ORF">US50_C0041G0007</name>
</gene>
<dbReference type="Gene3D" id="3.30.70.1290">
    <property type="entry name" value="Transposase IS200-like"/>
    <property type="match status" value="1"/>
</dbReference>
<dbReference type="GO" id="GO:0004803">
    <property type="term" value="F:transposase activity"/>
    <property type="evidence" value="ECO:0007669"/>
    <property type="project" value="InterPro"/>
</dbReference>
<name>A0A0G0GX62_9BACT</name>
<dbReference type="Pfam" id="PF01797">
    <property type="entry name" value="Y1_Tnp"/>
    <property type="match status" value="1"/>
</dbReference>
<dbReference type="GO" id="GO:0003677">
    <property type="term" value="F:DNA binding"/>
    <property type="evidence" value="ECO:0007669"/>
    <property type="project" value="InterPro"/>
</dbReference>
<dbReference type="InterPro" id="IPR036515">
    <property type="entry name" value="Transposase_17_sf"/>
</dbReference>
<protein>
    <submittedName>
        <fullName evidence="2">Transposase</fullName>
    </submittedName>
</protein>
<sequence length="226" mass="27168">MLRKHPFIIGQYYHVYNRGVDKRIIFNNKYDYERFLMLLHLSNSSKPFVIEQLLNLQNMEYVDIFKIDRGNILVSIGSWCLMPNHFHLLLREEVENGISQFMKKLATGYAMYFNLKNERSGSLFQGPFKSKYIGNDNYMRKLFSYIHLNPLEIKYPSWKENIKQDKINSKKFLSLYRYSSYLDYLGYERIEGNLINQNEFPKYFSNTKDFQDFVEGFTKINEDIII</sequence>
<feature type="domain" description="Transposase IS200-like" evidence="1">
    <location>
        <begin position="8"/>
        <end position="149"/>
    </location>
</feature>
<dbReference type="Proteomes" id="UP000033876">
    <property type="component" value="Unassembled WGS sequence"/>
</dbReference>
<accession>A0A0G0GX62</accession>
<dbReference type="GO" id="GO:0006313">
    <property type="term" value="P:DNA transposition"/>
    <property type="evidence" value="ECO:0007669"/>
    <property type="project" value="InterPro"/>
</dbReference>
<dbReference type="AlphaFoldDB" id="A0A0G0GX62"/>
<evidence type="ECO:0000313" key="2">
    <source>
        <dbReference type="EMBL" id="KKQ34647.1"/>
    </source>
</evidence>
<dbReference type="EMBL" id="LBTF01000041">
    <property type="protein sequence ID" value="KKQ34647.1"/>
    <property type="molecule type" value="Genomic_DNA"/>
</dbReference>
<dbReference type="SUPFAM" id="SSF143422">
    <property type="entry name" value="Transposase IS200-like"/>
    <property type="match status" value="1"/>
</dbReference>
<reference evidence="2 3" key="1">
    <citation type="journal article" date="2015" name="Nature">
        <title>rRNA introns, odd ribosomes, and small enigmatic genomes across a large radiation of phyla.</title>
        <authorList>
            <person name="Brown C.T."/>
            <person name="Hug L.A."/>
            <person name="Thomas B.C."/>
            <person name="Sharon I."/>
            <person name="Castelle C.J."/>
            <person name="Singh A."/>
            <person name="Wilkins M.J."/>
            <person name="Williams K.H."/>
            <person name="Banfield J.F."/>
        </authorList>
    </citation>
    <scope>NUCLEOTIDE SEQUENCE [LARGE SCALE GENOMIC DNA]</scope>
</reference>
<evidence type="ECO:0000259" key="1">
    <source>
        <dbReference type="SMART" id="SM01321"/>
    </source>
</evidence>
<dbReference type="SMART" id="SM01321">
    <property type="entry name" value="Y1_Tnp"/>
    <property type="match status" value="1"/>
</dbReference>
<dbReference type="PANTHER" id="PTHR34322:SF2">
    <property type="entry name" value="TRANSPOSASE IS200-LIKE DOMAIN-CONTAINING PROTEIN"/>
    <property type="match status" value="1"/>
</dbReference>
<dbReference type="InterPro" id="IPR002686">
    <property type="entry name" value="Transposase_17"/>
</dbReference>
<evidence type="ECO:0000313" key="3">
    <source>
        <dbReference type="Proteomes" id="UP000033876"/>
    </source>
</evidence>
<organism evidence="2 3">
    <name type="scientific">Candidatus Nomurabacteria bacterium GW2011_GWB1_37_5</name>
    <dbReference type="NCBI Taxonomy" id="1618742"/>
    <lineage>
        <taxon>Bacteria</taxon>
        <taxon>Candidatus Nomuraibacteriota</taxon>
    </lineage>
</organism>